<evidence type="ECO:0000313" key="1">
    <source>
        <dbReference type="EMBL" id="KAF7271827.1"/>
    </source>
</evidence>
<accession>A0A834IDH5</accession>
<dbReference type="EMBL" id="JAACXV010013888">
    <property type="protein sequence ID" value="KAF7271827.1"/>
    <property type="molecule type" value="Genomic_DNA"/>
</dbReference>
<gene>
    <name evidence="1" type="ORF">GWI33_015307</name>
</gene>
<name>A0A834IDH5_RHYFE</name>
<reference evidence="1" key="1">
    <citation type="submission" date="2020-08" db="EMBL/GenBank/DDBJ databases">
        <title>Genome sequencing and assembly of the red palm weevil Rhynchophorus ferrugineus.</title>
        <authorList>
            <person name="Dias G.B."/>
            <person name="Bergman C.M."/>
            <person name="Manee M."/>
        </authorList>
    </citation>
    <scope>NUCLEOTIDE SEQUENCE</scope>
    <source>
        <strain evidence="1">AA-2017</strain>
        <tissue evidence="1">Whole larva</tissue>
    </source>
</reference>
<sequence>MQNDALAQNYQIVVGRRFSRAKIRLLSEFTADINLTDILRRCVALQNFPPIARNGDKHRRGICSTPSFWKSYASSVGSGLDGSNSTPSPRPVPPFRSLELSPSFDFVIGRVFSKILYETPREMLIEVVWISKCGIVGVY</sequence>
<proteinExistence type="predicted"/>
<comment type="caution">
    <text evidence="1">The sequence shown here is derived from an EMBL/GenBank/DDBJ whole genome shotgun (WGS) entry which is preliminary data.</text>
</comment>
<keyword evidence="2" id="KW-1185">Reference proteome</keyword>
<evidence type="ECO:0000313" key="2">
    <source>
        <dbReference type="Proteomes" id="UP000625711"/>
    </source>
</evidence>
<organism evidence="1 2">
    <name type="scientific">Rhynchophorus ferrugineus</name>
    <name type="common">Red palm weevil</name>
    <name type="synonym">Curculio ferrugineus</name>
    <dbReference type="NCBI Taxonomy" id="354439"/>
    <lineage>
        <taxon>Eukaryota</taxon>
        <taxon>Metazoa</taxon>
        <taxon>Ecdysozoa</taxon>
        <taxon>Arthropoda</taxon>
        <taxon>Hexapoda</taxon>
        <taxon>Insecta</taxon>
        <taxon>Pterygota</taxon>
        <taxon>Neoptera</taxon>
        <taxon>Endopterygota</taxon>
        <taxon>Coleoptera</taxon>
        <taxon>Polyphaga</taxon>
        <taxon>Cucujiformia</taxon>
        <taxon>Curculionidae</taxon>
        <taxon>Dryophthorinae</taxon>
        <taxon>Rhynchophorus</taxon>
    </lineage>
</organism>
<dbReference type="AlphaFoldDB" id="A0A834IDH5"/>
<protein>
    <submittedName>
        <fullName evidence="1">Uncharacterized protein</fullName>
    </submittedName>
</protein>
<dbReference type="Proteomes" id="UP000625711">
    <property type="component" value="Unassembled WGS sequence"/>
</dbReference>